<dbReference type="Gene3D" id="3.30.160.60">
    <property type="entry name" value="Classic Zinc Finger"/>
    <property type="match status" value="1"/>
</dbReference>
<dbReference type="GO" id="GO:0008270">
    <property type="term" value="F:zinc ion binding"/>
    <property type="evidence" value="ECO:0007669"/>
    <property type="project" value="UniProtKB-KW"/>
</dbReference>
<gene>
    <name evidence="7" type="primary">JJJ1</name>
    <name evidence="7" type="ORF">g.10438</name>
</gene>
<reference evidence="7" key="1">
    <citation type="journal article" date="2016" name="Gigascience">
        <title>De novo construction of an expanded transcriptome assembly for the western tarnished plant bug, Lygus hesperus.</title>
        <authorList>
            <person name="Tassone E.E."/>
            <person name="Geib S.M."/>
            <person name="Hall B."/>
            <person name="Fabrick J.A."/>
            <person name="Brent C.S."/>
            <person name="Hull J.J."/>
        </authorList>
    </citation>
    <scope>NUCLEOTIDE SEQUENCE</scope>
</reference>
<dbReference type="InterPro" id="IPR036236">
    <property type="entry name" value="Znf_C2H2_sf"/>
</dbReference>
<dbReference type="InterPro" id="IPR022755">
    <property type="entry name" value="Znf_C2H2_jaz"/>
</dbReference>
<dbReference type="Pfam" id="PF12171">
    <property type="entry name" value="zf-C2H2_jaz"/>
    <property type="match status" value="1"/>
</dbReference>
<name>A0A146LL18_LYGHE</name>
<keyword evidence="3" id="KW-0862">Zinc</keyword>
<feature type="region of interest" description="Disordered" evidence="5">
    <location>
        <begin position="124"/>
        <end position="148"/>
    </location>
</feature>
<feature type="domain" description="C2H2-type" evidence="6">
    <location>
        <begin position="107"/>
        <end position="136"/>
    </location>
</feature>
<feature type="compositionally biased region" description="Basic and acidic residues" evidence="5">
    <location>
        <begin position="44"/>
        <end position="73"/>
    </location>
</feature>
<protein>
    <submittedName>
        <fullName evidence="7">J protein JJJ1</fullName>
    </submittedName>
</protein>
<evidence type="ECO:0000256" key="4">
    <source>
        <dbReference type="PROSITE-ProRule" id="PRU00042"/>
    </source>
</evidence>
<dbReference type="InterPro" id="IPR013087">
    <property type="entry name" value="Znf_C2H2_type"/>
</dbReference>
<sequence>MEDENRKIREQSRKEYNRKVASVVQFVQKSDPRWVKIQMQNQAELHKQRQEQRQEQHRINEDRRKQKERSRELLAKKLDDQAKHYYDVYGELPNSVQKLDDGHSKEFHCIPCNKVFKSENQLVNHERSSRHRKNLSLHSDSPTTLISN</sequence>
<feature type="compositionally biased region" description="Polar residues" evidence="5">
    <location>
        <begin position="136"/>
        <end position="148"/>
    </location>
</feature>
<keyword evidence="1" id="KW-0479">Metal-binding</keyword>
<proteinExistence type="predicted"/>
<feature type="region of interest" description="Disordered" evidence="5">
    <location>
        <begin position="42"/>
        <end position="73"/>
    </location>
</feature>
<dbReference type="EMBL" id="GDHC01011192">
    <property type="protein sequence ID" value="JAQ07437.1"/>
    <property type="molecule type" value="Transcribed_RNA"/>
</dbReference>
<dbReference type="PROSITE" id="PS00028">
    <property type="entry name" value="ZINC_FINGER_C2H2_1"/>
    <property type="match status" value="1"/>
</dbReference>
<dbReference type="SMART" id="SM00451">
    <property type="entry name" value="ZnF_U1"/>
    <property type="match status" value="1"/>
</dbReference>
<dbReference type="InterPro" id="IPR044648">
    <property type="entry name" value="JJJ1_plant"/>
</dbReference>
<dbReference type="PROSITE" id="PS50157">
    <property type="entry name" value="ZINC_FINGER_C2H2_2"/>
    <property type="match status" value="1"/>
</dbReference>
<evidence type="ECO:0000256" key="5">
    <source>
        <dbReference type="SAM" id="MobiDB-lite"/>
    </source>
</evidence>
<dbReference type="PANTHER" id="PTHR45495:SF1">
    <property type="entry name" value="DNAJ PROTEIN JJJ1 HOMOLOG"/>
    <property type="match status" value="1"/>
</dbReference>
<accession>A0A146LL18</accession>
<evidence type="ECO:0000256" key="3">
    <source>
        <dbReference type="ARBA" id="ARBA00022833"/>
    </source>
</evidence>
<dbReference type="GO" id="GO:0003676">
    <property type="term" value="F:nucleic acid binding"/>
    <property type="evidence" value="ECO:0007669"/>
    <property type="project" value="InterPro"/>
</dbReference>
<evidence type="ECO:0000313" key="7">
    <source>
        <dbReference type="EMBL" id="JAQ07437.1"/>
    </source>
</evidence>
<dbReference type="InterPro" id="IPR003604">
    <property type="entry name" value="Matrin/U1-like-C_Znf_C2H2"/>
</dbReference>
<keyword evidence="2 4" id="KW-0863">Zinc-finger</keyword>
<evidence type="ECO:0000256" key="2">
    <source>
        <dbReference type="ARBA" id="ARBA00022771"/>
    </source>
</evidence>
<evidence type="ECO:0000256" key="1">
    <source>
        <dbReference type="ARBA" id="ARBA00022723"/>
    </source>
</evidence>
<dbReference type="AlphaFoldDB" id="A0A146LL18"/>
<dbReference type="PANTHER" id="PTHR45495">
    <property type="entry name" value="DNAJ PROTEIN JJJ1 HOMOLOG"/>
    <property type="match status" value="1"/>
</dbReference>
<dbReference type="SUPFAM" id="SSF57667">
    <property type="entry name" value="beta-beta-alpha zinc fingers"/>
    <property type="match status" value="1"/>
</dbReference>
<evidence type="ECO:0000259" key="6">
    <source>
        <dbReference type="PROSITE" id="PS50157"/>
    </source>
</evidence>
<organism evidence="7">
    <name type="scientific">Lygus hesperus</name>
    <name type="common">Western plant bug</name>
    <dbReference type="NCBI Taxonomy" id="30085"/>
    <lineage>
        <taxon>Eukaryota</taxon>
        <taxon>Metazoa</taxon>
        <taxon>Ecdysozoa</taxon>
        <taxon>Arthropoda</taxon>
        <taxon>Hexapoda</taxon>
        <taxon>Insecta</taxon>
        <taxon>Pterygota</taxon>
        <taxon>Neoptera</taxon>
        <taxon>Paraneoptera</taxon>
        <taxon>Hemiptera</taxon>
        <taxon>Heteroptera</taxon>
        <taxon>Panheteroptera</taxon>
        <taxon>Cimicomorpha</taxon>
        <taxon>Miridae</taxon>
        <taxon>Mirini</taxon>
        <taxon>Lygus</taxon>
    </lineage>
</organism>